<evidence type="ECO:0000256" key="1">
    <source>
        <dbReference type="SAM" id="Phobius"/>
    </source>
</evidence>
<dbReference type="Proteomes" id="UP000318313">
    <property type="component" value="Chromosome"/>
</dbReference>
<dbReference type="EMBL" id="CP037452">
    <property type="protein sequence ID" value="QDV48035.1"/>
    <property type="molecule type" value="Genomic_DNA"/>
</dbReference>
<keyword evidence="3" id="KW-1185">Reference proteome</keyword>
<keyword evidence="1" id="KW-1133">Transmembrane helix</keyword>
<protein>
    <submittedName>
        <fullName evidence="2">Uncharacterized protein</fullName>
    </submittedName>
</protein>
<reference evidence="2 3" key="1">
    <citation type="submission" date="2019-03" db="EMBL/GenBank/DDBJ databases">
        <title>Deep-cultivation of Planctomycetes and their phenomic and genomic characterization uncovers novel biology.</title>
        <authorList>
            <person name="Wiegand S."/>
            <person name="Jogler M."/>
            <person name="Boedeker C."/>
            <person name="Pinto D."/>
            <person name="Vollmers J."/>
            <person name="Rivas-Marin E."/>
            <person name="Kohn T."/>
            <person name="Peeters S.H."/>
            <person name="Heuer A."/>
            <person name="Rast P."/>
            <person name="Oberbeckmann S."/>
            <person name="Bunk B."/>
            <person name="Jeske O."/>
            <person name="Meyerdierks A."/>
            <person name="Storesund J.E."/>
            <person name="Kallscheuer N."/>
            <person name="Luecker S."/>
            <person name="Lage O.M."/>
            <person name="Pohl T."/>
            <person name="Merkel B.J."/>
            <person name="Hornburger P."/>
            <person name="Mueller R.-W."/>
            <person name="Bruemmer F."/>
            <person name="Labrenz M."/>
            <person name="Spormann A.M."/>
            <person name="Op den Camp H."/>
            <person name="Overmann J."/>
            <person name="Amann R."/>
            <person name="Jetten M.S.M."/>
            <person name="Mascher T."/>
            <person name="Medema M.H."/>
            <person name="Devos D.P."/>
            <person name="Kaster A.-K."/>
            <person name="Ovreas L."/>
            <person name="Rohde M."/>
            <person name="Galperin M.Y."/>
            <person name="Jogler C."/>
        </authorList>
    </citation>
    <scope>NUCLEOTIDE SEQUENCE [LARGE SCALE GENOMIC DNA]</scope>
    <source>
        <strain evidence="2 3">Enr17</strain>
    </source>
</reference>
<evidence type="ECO:0000313" key="2">
    <source>
        <dbReference type="EMBL" id="QDV48035.1"/>
    </source>
</evidence>
<sequence length="351" mass="40621">MKRCLCLVFCITIVLTCCITQVRGEEIEKPQLLNLEEIIKNIQSTKEKLLRDPRGISIKYMLSAFEDPTHDFGLKGNLTVINVIKWPELYIDATGVNVEDSSRFHRTSVYNFVDHTTIALDQSHHTAILYPARFLFSSAHSDYYKYLHYAEGYQFYRLGEPFTQVPTVPECFFSGDYQVVGVEEIDGEKCVHIQRKGYDDIWLSLLHGFYVHKRVVTYGPDQPRKFETLVLSYQLIDKKNNLWVPMNIQRKFYFGLDNEASKHDQVRLGLEINVTDVSVGDIDDSIFTLEIPDGYHVSDLLADEKYYYKNRPFDEVVAKPSWMTSALILVNILVVLLVISLFLYQKNKSSP</sequence>
<accession>A0A518I4Q1</accession>
<organism evidence="2 3">
    <name type="scientific">Gimesia fumaroli</name>
    <dbReference type="NCBI Taxonomy" id="2527976"/>
    <lineage>
        <taxon>Bacteria</taxon>
        <taxon>Pseudomonadati</taxon>
        <taxon>Planctomycetota</taxon>
        <taxon>Planctomycetia</taxon>
        <taxon>Planctomycetales</taxon>
        <taxon>Planctomycetaceae</taxon>
        <taxon>Gimesia</taxon>
    </lineage>
</organism>
<proteinExistence type="predicted"/>
<evidence type="ECO:0000313" key="3">
    <source>
        <dbReference type="Proteomes" id="UP000318313"/>
    </source>
</evidence>
<feature type="transmembrane region" description="Helical" evidence="1">
    <location>
        <begin position="322"/>
        <end position="344"/>
    </location>
</feature>
<keyword evidence="1" id="KW-0472">Membrane</keyword>
<gene>
    <name evidence="2" type="ORF">Enr17x_00440</name>
</gene>
<dbReference type="AlphaFoldDB" id="A0A518I4Q1"/>
<dbReference type="KEGG" id="gfm:Enr17x_00440"/>
<name>A0A518I4Q1_9PLAN</name>
<keyword evidence="1" id="KW-0812">Transmembrane</keyword>